<accession>A0A9D9NLN8</accession>
<comment type="subcellular location">
    <subcellularLocation>
        <location evidence="1">Cell outer membrane</location>
    </subcellularLocation>
</comment>
<proteinExistence type="inferred from homology"/>
<organism evidence="9 10">
    <name type="scientific">Candidatus Cryptobacteroides excrementipullorum</name>
    <dbReference type="NCBI Taxonomy" id="2840761"/>
    <lineage>
        <taxon>Bacteria</taxon>
        <taxon>Pseudomonadati</taxon>
        <taxon>Bacteroidota</taxon>
        <taxon>Bacteroidia</taxon>
        <taxon>Bacteroidales</taxon>
        <taxon>Candidatus Cryptobacteroides</taxon>
    </lineage>
</organism>
<reference evidence="9" key="1">
    <citation type="submission" date="2020-10" db="EMBL/GenBank/DDBJ databases">
        <authorList>
            <person name="Gilroy R."/>
        </authorList>
    </citation>
    <scope>NUCLEOTIDE SEQUENCE</scope>
    <source>
        <strain evidence="9">2478</strain>
    </source>
</reference>
<keyword evidence="3" id="KW-0813">Transport</keyword>
<feature type="chain" id="PRO_5039468552" evidence="8">
    <location>
        <begin position="23"/>
        <end position="501"/>
    </location>
</feature>
<evidence type="ECO:0000256" key="8">
    <source>
        <dbReference type="SAM" id="SignalP"/>
    </source>
</evidence>
<sequence length="501" mass="54388">MDTIRTIIPAVLLLAAAMTAGAQQTMTLQQCRDSAIASNNDLKIARQEVEIAGYDRKIARANYFPDISASAAYMYNSRNLDLLPESTSEALSGLGSTIQGSLESGLGELLSNPALGQIIQENPQLLQLLGSLSSIDISGPVNQIGAEIDKAFELDIENMFAGAVSLQQPVFMGGKIVAANKIAALAEELARSRYDTRQKEVVTEVDKAYWQIVSIAGKKRLAQDYADLLHSMLRDTEIMVAEGVATQADILSVKVKANEADLLLTKATNGLALSKMLLCKLCGLSLDTDLRLADEQLDNVPVPQIGPAPGEEEIFNARPEIRSLELACRIYDRKVAMARADMMPKIALTANWLVTNPNLYRGYQNKFGGMFNVGVAVNIPIIHGCETMQKVRKAKAEAVLTGYRLQDAREMVSLQVAQLRKRESEALERFSMTESNLDSAEENLRTATEGYSEGVIPANTLLAAQTAWMKAHSEHIDAGVELQIVAGELSAAEGRQDYGGI</sequence>
<evidence type="ECO:0000256" key="7">
    <source>
        <dbReference type="ARBA" id="ARBA00023237"/>
    </source>
</evidence>
<name>A0A9D9NLN8_9BACT</name>
<keyword evidence="8" id="KW-0732">Signal</keyword>
<evidence type="ECO:0000256" key="2">
    <source>
        <dbReference type="ARBA" id="ARBA00007613"/>
    </source>
</evidence>
<dbReference type="Proteomes" id="UP000823771">
    <property type="component" value="Unassembled WGS sequence"/>
</dbReference>
<evidence type="ECO:0000313" key="10">
    <source>
        <dbReference type="Proteomes" id="UP000823771"/>
    </source>
</evidence>
<comment type="caution">
    <text evidence="9">The sequence shown here is derived from an EMBL/GenBank/DDBJ whole genome shotgun (WGS) entry which is preliminary data.</text>
</comment>
<dbReference type="InterPro" id="IPR051906">
    <property type="entry name" value="TolC-like"/>
</dbReference>
<dbReference type="AlphaFoldDB" id="A0A9D9NLN8"/>
<evidence type="ECO:0000313" key="9">
    <source>
        <dbReference type="EMBL" id="MBO8478309.1"/>
    </source>
</evidence>
<dbReference type="PANTHER" id="PTHR30026">
    <property type="entry name" value="OUTER MEMBRANE PROTEIN TOLC"/>
    <property type="match status" value="1"/>
</dbReference>
<dbReference type="GO" id="GO:0009279">
    <property type="term" value="C:cell outer membrane"/>
    <property type="evidence" value="ECO:0007669"/>
    <property type="project" value="UniProtKB-SubCell"/>
</dbReference>
<dbReference type="SUPFAM" id="SSF56954">
    <property type="entry name" value="Outer membrane efflux proteins (OEP)"/>
    <property type="match status" value="1"/>
</dbReference>
<dbReference type="PANTHER" id="PTHR30026:SF20">
    <property type="entry name" value="OUTER MEMBRANE PROTEIN TOLC"/>
    <property type="match status" value="1"/>
</dbReference>
<dbReference type="Pfam" id="PF02321">
    <property type="entry name" value="OEP"/>
    <property type="match status" value="2"/>
</dbReference>
<evidence type="ECO:0000256" key="3">
    <source>
        <dbReference type="ARBA" id="ARBA00022448"/>
    </source>
</evidence>
<keyword evidence="7" id="KW-0998">Cell outer membrane</keyword>
<comment type="similarity">
    <text evidence="2">Belongs to the outer membrane factor (OMF) (TC 1.B.17) family.</text>
</comment>
<gene>
    <name evidence="9" type="ORF">IAB80_05430</name>
</gene>
<reference evidence="9" key="2">
    <citation type="journal article" date="2021" name="PeerJ">
        <title>Extensive microbial diversity within the chicken gut microbiome revealed by metagenomics and culture.</title>
        <authorList>
            <person name="Gilroy R."/>
            <person name="Ravi A."/>
            <person name="Getino M."/>
            <person name="Pursley I."/>
            <person name="Horton D.L."/>
            <person name="Alikhan N.F."/>
            <person name="Baker D."/>
            <person name="Gharbi K."/>
            <person name="Hall N."/>
            <person name="Watson M."/>
            <person name="Adriaenssens E.M."/>
            <person name="Foster-Nyarko E."/>
            <person name="Jarju S."/>
            <person name="Secka A."/>
            <person name="Antonio M."/>
            <person name="Oren A."/>
            <person name="Chaudhuri R.R."/>
            <person name="La Ragione R."/>
            <person name="Hildebrand F."/>
            <person name="Pallen M.J."/>
        </authorList>
    </citation>
    <scope>NUCLEOTIDE SEQUENCE</scope>
    <source>
        <strain evidence="9">2478</strain>
    </source>
</reference>
<keyword evidence="5" id="KW-0812">Transmembrane</keyword>
<dbReference type="GO" id="GO:0015562">
    <property type="term" value="F:efflux transmembrane transporter activity"/>
    <property type="evidence" value="ECO:0007669"/>
    <property type="project" value="InterPro"/>
</dbReference>
<dbReference type="InterPro" id="IPR003423">
    <property type="entry name" value="OMP_efflux"/>
</dbReference>
<evidence type="ECO:0000256" key="5">
    <source>
        <dbReference type="ARBA" id="ARBA00022692"/>
    </source>
</evidence>
<dbReference type="GO" id="GO:0015288">
    <property type="term" value="F:porin activity"/>
    <property type="evidence" value="ECO:0007669"/>
    <property type="project" value="TreeGrafter"/>
</dbReference>
<dbReference type="Gene3D" id="1.20.1600.10">
    <property type="entry name" value="Outer membrane efflux proteins (OEP)"/>
    <property type="match status" value="1"/>
</dbReference>
<protein>
    <submittedName>
        <fullName evidence="9">TolC family protein</fullName>
    </submittedName>
</protein>
<keyword evidence="6" id="KW-0472">Membrane</keyword>
<evidence type="ECO:0000256" key="4">
    <source>
        <dbReference type="ARBA" id="ARBA00022452"/>
    </source>
</evidence>
<keyword evidence="4" id="KW-1134">Transmembrane beta strand</keyword>
<evidence type="ECO:0000256" key="1">
    <source>
        <dbReference type="ARBA" id="ARBA00004442"/>
    </source>
</evidence>
<feature type="signal peptide" evidence="8">
    <location>
        <begin position="1"/>
        <end position="22"/>
    </location>
</feature>
<evidence type="ECO:0000256" key="6">
    <source>
        <dbReference type="ARBA" id="ARBA00023136"/>
    </source>
</evidence>
<dbReference type="GO" id="GO:1990281">
    <property type="term" value="C:efflux pump complex"/>
    <property type="evidence" value="ECO:0007669"/>
    <property type="project" value="TreeGrafter"/>
</dbReference>
<dbReference type="EMBL" id="JADILZ010000045">
    <property type="protein sequence ID" value="MBO8478309.1"/>
    <property type="molecule type" value="Genomic_DNA"/>
</dbReference>